<feature type="compositionally biased region" description="Low complexity" evidence="5">
    <location>
        <begin position="53"/>
        <end position="78"/>
    </location>
</feature>
<keyword evidence="4 6" id="KW-0472">Membrane</keyword>
<evidence type="ECO:0000313" key="8">
    <source>
        <dbReference type="Proteomes" id="UP000823823"/>
    </source>
</evidence>
<dbReference type="Proteomes" id="UP000823823">
    <property type="component" value="Unassembled WGS sequence"/>
</dbReference>
<feature type="transmembrane region" description="Helical" evidence="6">
    <location>
        <begin position="199"/>
        <end position="221"/>
    </location>
</feature>
<organism evidence="7 8">
    <name type="scientific">Candidatus Brachybacterium merdavium</name>
    <dbReference type="NCBI Taxonomy" id="2838513"/>
    <lineage>
        <taxon>Bacteria</taxon>
        <taxon>Bacillati</taxon>
        <taxon>Actinomycetota</taxon>
        <taxon>Actinomycetes</taxon>
        <taxon>Micrococcales</taxon>
        <taxon>Dermabacteraceae</taxon>
        <taxon>Brachybacterium</taxon>
    </lineage>
</organism>
<reference evidence="7" key="2">
    <citation type="submission" date="2021-04" db="EMBL/GenBank/DDBJ databases">
        <authorList>
            <person name="Gilroy R."/>
        </authorList>
    </citation>
    <scope>NUCLEOTIDE SEQUENCE</scope>
    <source>
        <strain evidence="7">ChiHjej13B12-24818</strain>
    </source>
</reference>
<name>A0A9D2LEQ4_9MICO</name>
<feature type="transmembrane region" description="Helical" evidence="6">
    <location>
        <begin position="133"/>
        <end position="155"/>
    </location>
</feature>
<keyword evidence="2 6" id="KW-0812">Transmembrane</keyword>
<protein>
    <submittedName>
        <fullName evidence="7">DUF4870 domain-containing protein</fullName>
    </submittedName>
</protein>
<keyword evidence="3 6" id="KW-1133">Transmembrane helix</keyword>
<dbReference type="InterPro" id="IPR019109">
    <property type="entry name" value="MamF_MmsF"/>
</dbReference>
<reference evidence="7" key="1">
    <citation type="journal article" date="2021" name="PeerJ">
        <title>Extensive microbial diversity within the chicken gut microbiome revealed by metagenomics and culture.</title>
        <authorList>
            <person name="Gilroy R."/>
            <person name="Ravi A."/>
            <person name="Getino M."/>
            <person name="Pursley I."/>
            <person name="Horton D.L."/>
            <person name="Alikhan N.F."/>
            <person name="Baker D."/>
            <person name="Gharbi K."/>
            <person name="Hall N."/>
            <person name="Watson M."/>
            <person name="Adriaenssens E.M."/>
            <person name="Foster-Nyarko E."/>
            <person name="Jarju S."/>
            <person name="Secka A."/>
            <person name="Antonio M."/>
            <person name="Oren A."/>
            <person name="Chaudhuri R.R."/>
            <person name="La Ragione R."/>
            <person name="Hildebrand F."/>
            <person name="Pallen M.J."/>
        </authorList>
    </citation>
    <scope>NUCLEOTIDE SEQUENCE</scope>
    <source>
        <strain evidence="7">ChiHjej13B12-24818</strain>
    </source>
</reference>
<gene>
    <name evidence="7" type="ORF">H9786_12100</name>
</gene>
<evidence type="ECO:0000256" key="1">
    <source>
        <dbReference type="ARBA" id="ARBA00004141"/>
    </source>
</evidence>
<comment type="caution">
    <text evidence="7">The sequence shown here is derived from an EMBL/GenBank/DDBJ whole genome shotgun (WGS) entry which is preliminary data.</text>
</comment>
<dbReference type="AlphaFoldDB" id="A0A9D2LEQ4"/>
<evidence type="ECO:0000256" key="2">
    <source>
        <dbReference type="ARBA" id="ARBA00022692"/>
    </source>
</evidence>
<feature type="region of interest" description="Disordered" evidence="5">
    <location>
        <begin position="1"/>
        <end position="112"/>
    </location>
</feature>
<dbReference type="EMBL" id="DWZH01000093">
    <property type="protein sequence ID" value="HJB11248.1"/>
    <property type="molecule type" value="Genomic_DNA"/>
</dbReference>
<evidence type="ECO:0000256" key="3">
    <source>
        <dbReference type="ARBA" id="ARBA00022989"/>
    </source>
</evidence>
<feature type="transmembrane region" description="Helical" evidence="6">
    <location>
        <begin position="167"/>
        <end position="193"/>
    </location>
</feature>
<dbReference type="Pfam" id="PF09685">
    <property type="entry name" value="MamF_MmsF"/>
    <property type="match status" value="1"/>
</dbReference>
<sequence>MSQTPNPHDPYGTEPSASVPPQSPAPHEDAPSGDMPAPTSDPALHPHDPFALDPSDPQQPAPDQAGPAPQPGGYDQGASPGAGPAHANAQQTTSGPAAPPADLKGVHEGALSGQPVSDSDARLWSLFAHLSAIIGYIVGVGFLGWLGPLIIFLVYKDRDRYVRYNAAEALNAAIAVAILSVVLWIGIAIIGVITLGIGFLLSPIAYIPAVVHCIFAIVGAVKSNQGAWWNYPVNLRLVK</sequence>
<proteinExistence type="predicted"/>
<evidence type="ECO:0000256" key="5">
    <source>
        <dbReference type="SAM" id="MobiDB-lite"/>
    </source>
</evidence>
<evidence type="ECO:0000256" key="4">
    <source>
        <dbReference type="ARBA" id="ARBA00023136"/>
    </source>
</evidence>
<evidence type="ECO:0000313" key="7">
    <source>
        <dbReference type="EMBL" id="HJB11248.1"/>
    </source>
</evidence>
<evidence type="ECO:0000256" key="6">
    <source>
        <dbReference type="SAM" id="Phobius"/>
    </source>
</evidence>
<comment type="subcellular location">
    <subcellularLocation>
        <location evidence="1">Membrane</location>
        <topology evidence="1">Multi-pass membrane protein</topology>
    </subcellularLocation>
</comment>
<accession>A0A9D2LEQ4</accession>